<keyword evidence="4" id="KW-1185">Reference proteome</keyword>
<sequence length="250" mass="26220">MKLRRTLLLIVGLAAVGSPTARGQPFSAKMVERGQARLPAERLVRTAGPSGFRRELSGTAFFVDDAGHMLTARHAVEACARVVVAKEGRAWAARVVSLSPRADIALIKVPKTFGLSAVFPRKVSVAANDLMFAAAYDNLPTMIVHGGIIANATVAAARNSSESGDLELESNAGFGTSGAPVLDSRGLVEGVVSRRVMVNRVQAVGAAEAKAFLFGEGIRPNEDDRPQLSGAASRANRASSISARVTCLQD</sequence>
<organism evidence="2">
    <name type="scientific">Rhodopseudomonas palustris (strain ATCC BAA-98 / CGA009)</name>
    <dbReference type="NCBI Taxonomy" id="258594"/>
    <lineage>
        <taxon>Bacteria</taxon>
        <taxon>Pseudomonadati</taxon>
        <taxon>Pseudomonadota</taxon>
        <taxon>Alphaproteobacteria</taxon>
        <taxon>Hyphomicrobiales</taxon>
        <taxon>Nitrobacteraceae</taxon>
        <taxon>Rhodopseudomonas</taxon>
    </lineage>
</organism>
<dbReference type="EMBL" id="CP116810">
    <property type="protein sequence ID" value="WCL91478.1"/>
    <property type="molecule type" value="Genomic_DNA"/>
</dbReference>
<dbReference type="AlphaFoldDB" id="Q6NA43"/>
<evidence type="ECO:0000256" key="1">
    <source>
        <dbReference type="SAM" id="SignalP"/>
    </source>
</evidence>
<accession>Q6NA43</accession>
<dbReference type="KEGG" id="rpa:TX73_006900"/>
<evidence type="ECO:0000313" key="2">
    <source>
        <dbReference type="EMBL" id="CAE26786.1"/>
    </source>
</evidence>
<keyword evidence="1" id="KW-0732">Signal</keyword>
<dbReference type="GO" id="GO:0008233">
    <property type="term" value="F:peptidase activity"/>
    <property type="evidence" value="ECO:0007669"/>
    <property type="project" value="UniProtKB-KW"/>
</dbReference>
<dbReference type="Pfam" id="PF13365">
    <property type="entry name" value="Trypsin_2"/>
    <property type="match status" value="1"/>
</dbReference>
<keyword evidence="3" id="KW-0645">Protease</keyword>
<feature type="chain" id="PRO_5042809085" evidence="1">
    <location>
        <begin position="24"/>
        <end position="250"/>
    </location>
</feature>
<reference evidence="3" key="1">
    <citation type="submission" date="2003-07" db="EMBL/GenBank/DDBJ databases">
        <authorList>
            <consortium name="Rhodopseudomonas genome consortium"/>
            <person name="Larimer F."/>
            <person name="Harwood C."/>
        </authorList>
    </citation>
    <scope>NUCLEOTIDE SEQUENCE</scope>
    <source>
        <strain evidence="3">CGA009</strain>
    </source>
</reference>
<reference evidence="2 4" key="2">
    <citation type="journal article" date="2004" name="Nat. Biotechnol.">
        <title>Complete genome sequence of the metabolically versatile photosynthetic bacterium Rhodopseudomonas palustris.</title>
        <authorList>
            <person name="Larimer F.W."/>
            <person name="Chain P."/>
            <person name="Hauser L."/>
            <person name="Lamerdin J."/>
            <person name="Malfatti S."/>
            <person name="Do L."/>
            <person name="Land M.L."/>
            <person name="Pelletier D.A."/>
            <person name="Beatty J.T."/>
            <person name="Lang A.S."/>
            <person name="Tabita F.R."/>
            <person name="Gibson J.L."/>
            <person name="Hanson T.E."/>
            <person name="Bobst C."/>
            <person name="Torres J.L."/>
            <person name="Peres C."/>
            <person name="Harrison F.H."/>
            <person name="Gibson J."/>
            <person name="Harwood C.S."/>
        </authorList>
    </citation>
    <scope>NUCLEOTIDE SEQUENCE [LARGE SCALE GENOMIC DNA]</scope>
    <source>
        <strain evidence="4">ATCC BAA-98 / CGA009</strain>
        <strain evidence="2">CGA009</strain>
    </source>
</reference>
<dbReference type="SUPFAM" id="SSF50494">
    <property type="entry name" value="Trypsin-like serine proteases"/>
    <property type="match status" value="1"/>
</dbReference>
<protein>
    <submittedName>
        <fullName evidence="3">Serine protease</fullName>
    </submittedName>
</protein>
<proteinExistence type="predicted"/>
<dbReference type="GeneID" id="66892368"/>
<evidence type="ECO:0000313" key="3">
    <source>
        <dbReference type="EMBL" id="WCL91478.1"/>
    </source>
</evidence>
<reference evidence="3" key="3">
    <citation type="submission" date="2022-12" db="EMBL/GenBank/DDBJ databases">
        <title>Complete genome sequence of Rhodopseudomonas palustris CGA0092 and corrections to the R. palustris CGA009 genome sequence.</title>
        <authorList>
            <person name="Mazny B.R."/>
            <person name="Sheff O.F."/>
            <person name="LaSarre B."/>
            <person name="McKinlay A."/>
            <person name="McKinlay J.B."/>
        </authorList>
    </citation>
    <scope>NUCLEOTIDE SEQUENCE</scope>
    <source>
        <strain evidence="3">CGA009</strain>
    </source>
</reference>
<dbReference type="Gene3D" id="2.40.10.120">
    <property type="match status" value="1"/>
</dbReference>
<dbReference type="STRING" id="258594.RPA1343"/>
<dbReference type="Proteomes" id="UP000001426">
    <property type="component" value="Chromosome"/>
</dbReference>
<gene>
    <name evidence="2" type="ordered locus">RPA1343</name>
    <name evidence="3" type="ORF">TX73_006900</name>
</gene>
<dbReference type="InterPro" id="IPR009003">
    <property type="entry name" value="Peptidase_S1_PA"/>
</dbReference>
<dbReference type="HOGENOM" id="CLU_1076333_0_0_5"/>
<name>Q6NA43_RHOPA</name>
<dbReference type="eggNOG" id="COG0265">
    <property type="taxonomic scope" value="Bacteria"/>
</dbReference>
<dbReference type="PhylomeDB" id="Q6NA43"/>
<dbReference type="EMBL" id="BX572597">
    <property type="protein sequence ID" value="CAE26786.1"/>
    <property type="molecule type" value="Genomic_DNA"/>
</dbReference>
<dbReference type="GO" id="GO:0006508">
    <property type="term" value="P:proteolysis"/>
    <property type="evidence" value="ECO:0007669"/>
    <property type="project" value="UniProtKB-KW"/>
</dbReference>
<keyword evidence="2" id="KW-0378">Hydrolase</keyword>
<feature type="signal peptide" evidence="1">
    <location>
        <begin position="1"/>
        <end position="23"/>
    </location>
</feature>
<evidence type="ECO:0000313" key="4">
    <source>
        <dbReference type="Proteomes" id="UP000001426"/>
    </source>
</evidence>
<dbReference type="RefSeq" id="WP_011156906.1">
    <property type="nucleotide sequence ID" value="NZ_CP116810.1"/>
</dbReference>